<dbReference type="RefSeq" id="WP_249376047.1">
    <property type="nucleotide sequence ID" value="NZ_SNUZ01000004.1"/>
</dbReference>
<accession>A0ABT0NFN5</accession>
<evidence type="ECO:0000313" key="3">
    <source>
        <dbReference type="Proteomes" id="UP001056693"/>
    </source>
</evidence>
<evidence type="ECO:0000313" key="2">
    <source>
        <dbReference type="EMBL" id="MCL3787011.1"/>
    </source>
</evidence>
<dbReference type="Gene3D" id="3.40.50.2000">
    <property type="entry name" value="Glycogen Phosphorylase B"/>
    <property type="match status" value="1"/>
</dbReference>
<dbReference type="InterPro" id="IPR007345">
    <property type="entry name" value="Polysacch_pyruvyl_Trfase"/>
</dbReference>
<feature type="domain" description="Polysaccharide pyruvyl transferase" evidence="1">
    <location>
        <begin position="13"/>
        <end position="317"/>
    </location>
</feature>
<evidence type="ECO:0000259" key="1">
    <source>
        <dbReference type="Pfam" id="PF04230"/>
    </source>
</evidence>
<protein>
    <submittedName>
        <fullName evidence="2">Polysaccharide pyruvyl transferase family protein</fullName>
    </submittedName>
</protein>
<dbReference type="EMBL" id="SNUZ01000004">
    <property type="protein sequence ID" value="MCL3787011.1"/>
    <property type="molecule type" value="Genomic_DNA"/>
</dbReference>
<name>A0ABT0NFN5_9FIRM</name>
<sequence>MKVVMYVHGGSKNHGCEAIVRSTAQLLKLDLNQSILLSYNCSEDLQYGLDSVVQLRQEINTINRKSLDFVKAYFMQKIFNKSIYMDALLHKQSINQINNMDIGLFVGGDNYCYSDAEVYPIVNNLIRKKVKKLVLWGTSVEPSVLENNRIRKDIKKFDLIIARESISYNAIKQVNPNTILLPDPAFFLNIEKTELPKNFVKGNTIGINISPMILDYEKNRGKTFENYECLIDYIIEQTDYNIALIPHVIWDSNDDRKVLQQLYKKISDKNRISIVDDHNCRQQKYIISQCAYFIGARTHSTIAAYSTGVPTLVVGYSVKAKGIAKDLFGTYDNYVIPVQDLNQKNNLLNSFLWLEKNTDRIKITLNDKIKEYSELKEEYLKRLING</sequence>
<comment type="caution">
    <text evidence="2">The sequence shown here is derived from an EMBL/GenBank/DDBJ whole genome shotgun (WGS) entry which is preliminary data.</text>
</comment>
<reference evidence="2 3" key="1">
    <citation type="submission" date="2019-03" db="EMBL/GenBank/DDBJ databases">
        <authorList>
            <person name="Molinero N."/>
            <person name="Sanchez B."/>
            <person name="Walker A."/>
            <person name="Duncan S."/>
            <person name="Delgado S."/>
            <person name="Margolles A."/>
        </authorList>
    </citation>
    <scope>NUCLEOTIDE SEQUENCE [LARGE SCALE GENOMIC DNA]</scope>
    <source>
        <strain evidence="2 3">IPLA60002</strain>
    </source>
</reference>
<dbReference type="GO" id="GO:0016740">
    <property type="term" value="F:transferase activity"/>
    <property type="evidence" value="ECO:0007669"/>
    <property type="project" value="UniProtKB-KW"/>
</dbReference>
<dbReference type="PANTHER" id="PTHR36836:SF1">
    <property type="entry name" value="COLANIC ACID BIOSYNTHESIS PROTEIN WCAK"/>
    <property type="match status" value="1"/>
</dbReference>
<organism evidence="2 3">
    <name type="scientific">Ruminococcus bromii</name>
    <dbReference type="NCBI Taxonomy" id="40518"/>
    <lineage>
        <taxon>Bacteria</taxon>
        <taxon>Bacillati</taxon>
        <taxon>Bacillota</taxon>
        <taxon>Clostridia</taxon>
        <taxon>Eubacteriales</taxon>
        <taxon>Oscillospiraceae</taxon>
        <taxon>Ruminococcus</taxon>
    </lineage>
</organism>
<dbReference type="PANTHER" id="PTHR36836">
    <property type="entry name" value="COLANIC ACID BIOSYNTHESIS PROTEIN WCAK"/>
    <property type="match status" value="1"/>
</dbReference>
<proteinExistence type="predicted"/>
<dbReference type="Proteomes" id="UP001056693">
    <property type="component" value="Unassembled WGS sequence"/>
</dbReference>
<keyword evidence="3" id="KW-1185">Reference proteome</keyword>
<dbReference type="Pfam" id="PF04230">
    <property type="entry name" value="PS_pyruv_trans"/>
    <property type="match status" value="1"/>
</dbReference>
<gene>
    <name evidence="2" type="ORF">E2N93_03110</name>
</gene>
<keyword evidence="2" id="KW-0808">Transferase</keyword>